<evidence type="ECO:0000313" key="2">
    <source>
        <dbReference type="EMBL" id="CAL5219431.1"/>
    </source>
</evidence>
<accession>A0ABP1FJ88</accession>
<feature type="signal peptide" evidence="1">
    <location>
        <begin position="1"/>
        <end position="24"/>
    </location>
</feature>
<evidence type="ECO:0000313" key="3">
    <source>
        <dbReference type="Proteomes" id="UP001497392"/>
    </source>
</evidence>
<dbReference type="PANTHER" id="PTHR35567:SF1">
    <property type="entry name" value="CONSERVED FUNGAL PROTEIN (AFU_ORTHOLOGUE AFUA_1G14230)"/>
    <property type="match status" value="1"/>
</dbReference>
<name>A0ABP1FJ88_9CHLO</name>
<sequence>MELSMVARLACLLVLASRCAVSFGLQGGRRSLKQATVLGATSVRTPDGTRTLFHLHAVGTQNYSAAEDGTYVSTGSTAELFDDTFKKGAHYVDVSGVPVWEVHDNSEVVQGSVKGRAVTKVARKRESWDGGFGSVDSVLYLAYEAKGWLAEITYIEMQSPFGGVVPKGMHALPAHANKIDNKELAIPYQADYVLLTGGLPYALEGGKERAPAFQRSLHHPMTKESVQMRKAMSRLG</sequence>
<keyword evidence="1" id="KW-0732">Signal</keyword>
<keyword evidence="3" id="KW-1185">Reference proteome</keyword>
<dbReference type="PANTHER" id="PTHR35567">
    <property type="entry name" value="MALATE DEHYDROGENASE (AFU_ORTHOLOGUE AFUA_2G13800)"/>
    <property type="match status" value="1"/>
</dbReference>
<protein>
    <submittedName>
        <fullName evidence="2">G1260 protein</fullName>
    </submittedName>
</protein>
<reference evidence="2 3" key="1">
    <citation type="submission" date="2024-06" db="EMBL/GenBank/DDBJ databases">
        <authorList>
            <person name="Kraege A."/>
            <person name="Thomma B."/>
        </authorList>
    </citation>
    <scope>NUCLEOTIDE SEQUENCE [LARGE SCALE GENOMIC DNA]</scope>
</reference>
<evidence type="ECO:0000256" key="1">
    <source>
        <dbReference type="SAM" id="SignalP"/>
    </source>
</evidence>
<proteinExistence type="predicted"/>
<feature type="chain" id="PRO_5047160757" evidence="1">
    <location>
        <begin position="25"/>
        <end position="236"/>
    </location>
</feature>
<gene>
    <name evidence="2" type="primary">g1260</name>
    <name evidence="2" type="ORF">VP750_LOCUS1090</name>
</gene>
<dbReference type="Proteomes" id="UP001497392">
    <property type="component" value="Unassembled WGS sequence"/>
</dbReference>
<organism evidence="2 3">
    <name type="scientific">Coccomyxa viridis</name>
    <dbReference type="NCBI Taxonomy" id="1274662"/>
    <lineage>
        <taxon>Eukaryota</taxon>
        <taxon>Viridiplantae</taxon>
        <taxon>Chlorophyta</taxon>
        <taxon>core chlorophytes</taxon>
        <taxon>Trebouxiophyceae</taxon>
        <taxon>Trebouxiophyceae incertae sedis</taxon>
        <taxon>Coccomyxaceae</taxon>
        <taxon>Coccomyxa</taxon>
    </lineage>
</organism>
<dbReference type="EMBL" id="CAXHTA020000002">
    <property type="protein sequence ID" value="CAL5219431.1"/>
    <property type="molecule type" value="Genomic_DNA"/>
</dbReference>
<comment type="caution">
    <text evidence="2">The sequence shown here is derived from an EMBL/GenBank/DDBJ whole genome shotgun (WGS) entry which is preliminary data.</text>
</comment>